<dbReference type="SUPFAM" id="SSF56112">
    <property type="entry name" value="Protein kinase-like (PK-like)"/>
    <property type="match status" value="1"/>
</dbReference>
<accession>A0A381WS54</accession>
<proteinExistence type="predicted"/>
<evidence type="ECO:0000259" key="1">
    <source>
        <dbReference type="Pfam" id="PF01636"/>
    </source>
</evidence>
<sequence>MDKNMFQKIDESEFSEHHINTDLVKKLISVQFSEYAHLPIESVRKQGHDNRTYRLGNDMLVRMPSAEYYALKVPKEQELLPLLKPYLSVDIPVPIKMGNPSHDYPFNFSIYKWLEGTSANFLKLNDKSLESIAIQLAKFLKELHGIVGIDGPSPGKHNGWGGDHVSVYDE</sequence>
<dbReference type="InterPro" id="IPR011009">
    <property type="entry name" value="Kinase-like_dom_sf"/>
</dbReference>
<organism evidence="2">
    <name type="scientific">marine metagenome</name>
    <dbReference type="NCBI Taxonomy" id="408172"/>
    <lineage>
        <taxon>unclassified sequences</taxon>
        <taxon>metagenomes</taxon>
        <taxon>ecological metagenomes</taxon>
    </lineage>
</organism>
<gene>
    <name evidence="2" type="ORF">METZ01_LOCUS108179</name>
</gene>
<name>A0A381WS54_9ZZZZ</name>
<dbReference type="EMBL" id="UINC01012704">
    <property type="protein sequence ID" value="SVA55325.1"/>
    <property type="molecule type" value="Genomic_DNA"/>
</dbReference>
<evidence type="ECO:0000313" key="2">
    <source>
        <dbReference type="EMBL" id="SVA55325.1"/>
    </source>
</evidence>
<dbReference type="Gene3D" id="3.30.200.20">
    <property type="entry name" value="Phosphorylase Kinase, domain 1"/>
    <property type="match status" value="1"/>
</dbReference>
<dbReference type="InterPro" id="IPR002575">
    <property type="entry name" value="Aminoglycoside_PTrfase"/>
</dbReference>
<feature type="domain" description="Aminoglycoside phosphotransferase" evidence="1">
    <location>
        <begin position="45"/>
        <end position="154"/>
    </location>
</feature>
<dbReference type="Pfam" id="PF01636">
    <property type="entry name" value="APH"/>
    <property type="match status" value="1"/>
</dbReference>
<feature type="non-terminal residue" evidence="2">
    <location>
        <position position="170"/>
    </location>
</feature>
<protein>
    <recommendedName>
        <fullName evidence="1">Aminoglycoside phosphotransferase domain-containing protein</fullName>
    </recommendedName>
</protein>
<dbReference type="AlphaFoldDB" id="A0A381WS54"/>
<reference evidence="2" key="1">
    <citation type="submission" date="2018-05" db="EMBL/GenBank/DDBJ databases">
        <authorList>
            <person name="Lanie J.A."/>
            <person name="Ng W.-L."/>
            <person name="Kazmierczak K.M."/>
            <person name="Andrzejewski T.M."/>
            <person name="Davidsen T.M."/>
            <person name="Wayne K.J."/>
            <person name="Tettelin H."/>
            <person name="Glass J.I."/>
            <person name="Rusch D."/>
            <person name="Podicherti R."/>
            <person name="Tsui H.-C.T."/>
            <person name="Winkler M.E."/>
        </authorList>
    </citation>
    <scope>NUCLEOTIDE SEQUENCE</scope>
</reference>